<comment type="caution">
    <text evidence="1">The sequence shown here is derived from an EMBL/GenBank/DDBJ whole genome shotgun (WGS) entry which is preliminary data.</text>
</comment>
<evidence type="ECO:0000313" key="1">
    <source>
        <dbReference type="EMBL" id="GAA1955444.1"/>
    </source>
</evidence>
<sequence length="101" mass="11317">MREALGSPQWTDEQVRLAADLLVNEHPPARFCLLGIIRDTDGEVVDLELIGYGLQMHADAFAYLPSTPHSRTTTWHGSSVHTLMLRHGGDDLLVHWLDDES</sequence>
<organism evidence="1 2">
    <name type="scientific">Amycolatopsis minnesotensis</name>
    <dbReference type="NCBI Taxonomy" id="337894"/>
    <lineage>
        <taxon>Bacteria</taxon>
        <taxon>Bacillati</taxon>
        <taxon>Actinomycetota</taxon>
        <taxon>Actinomycetes</taxon>
        <taxon>Pseudonocardiales</taxon>
        <taxon>Pseudonocardiaceae</taxon>
        <taxon>Amycolatopsis</taxon>
    </lineage>
</organism>
<protein>
    <submittedName>
        <fullName evidence="1">Uncharacterized protein</fullName>
    </submittedName>
</protein>
<dbReference type="EMBL" id="BAAANN010000009">
    <property type="protein sequence ID" value="GAA1955444.1"/>
    <property type="molecule type" value="Genomic_DNA"/>
</dbReference>
<dbReference type="RefSeq" id="WP_344417319.1">
    <property type="nucleotide sequence ID" value="NZ_BAAANN010000009.1"/>
</dbReference>
<reference evidence="2" key="1">
    <citation type="journal article" date="2019" name="Int. J. Syst. Evol. Microbiol.">
        <title>The Global Catalogue of Microorganisms (GCM) 10K type strain sequencing project: providing services to taxonomists for standard genome sequencing and annotation.</title>
        <authorList>
            <consortium name="The Broad Institute Genomics Platform"/>
            <consortium name="The Broad Institute Genome Sequencing Center for Infectious Disease"/>
            <person name="Wu L."/>
            <person name="Ma J."/>
        </authorList>
    </citation>
    <scope>NUCLEOTIDE SEQUENCE [LARGE SCALE GENOMIC DNA]</scope>
    <source>
        <strain evidence="2">JCM 14545</strain>
    </source>
</reference>
<dbReference type="Proteomes" id="UP001501116">
    <property type="component" value="Unassembled WGS sequence"/>
</dbReference>
<keyword evidence="2" id="KW-1185">Reference proteome</keyword>
<name>A0ABP5C2C6_9PSEU</name>
<proteinExistence type="predicted"/>
<gene>
    <name evidence="1" type="ORF">GCM10009754_26390</name>
</gene>
<evidence type="ECO:0000313" key="2">
    <source>
        <dbReference type="Proteomes" id="UP001501116"/>
    </source>
</evidence>
<accession>A0ABP5C2C6</accession>